<dbReference type="NCBIfam" id="NF033493">
    <property type="entry name" value="MetS_like_NSS"/>
    <property type="match status" value="1"/>
</dbReference>
<evidence type="ECO:0000313" key="2">
    <source>
        <dbReference type="Proteomes" id="UP000092596"/>
    </source>
</evidence>
<dbReference type="Proteomes" id="UP000092596">
    <property type="component" value="Chromosome"/>
</dbReference>
<accession>A0A1B0ZFQ9</accession>
<reference evidence="1 2" key="1">
    <citation type="submission" date="2015-06" db="EMBL/GenBank/DDBJ databases">
        <title>Investigation of pathophysiology for high-risk pregnancy and development of treatment modality based on it.</title>
        <authorList>
            <person name="Kim B.-C."/>
            <person name="Lim S."/>
        </authorList>
    </citation>
    <scope>NUCLEOTIDE SEQUENCE [LARGE SCALE GENOMIC DNA]</scope>
    <source>
        <strain evidence="1 2">AD1-86</strain>
    </source>
</reference>
<evidence type="ECO:0000313" key="1">
    <source>
        <dbReference type="EMBL" id="ANP26789.1"/>
    </source>
</evidence>
<name>A0A1B0ZFQ9_9MICO</name>
<protein>
    <recommendedName>
        <fullName evidence="3">Methionine/alanine import family NSS transporter small subunit</fullName>
    </recommendedName>
</protein>
<dbReference type="AlphaFoldDB" id="A0A1B0ZFQ9"/>
<evidence type="ECO:0008006" key="3">
    <source>
        <dbReference type="Google" id="ProtNLM"/>
    </source>
</evidence>
<dbReference type="EMBL" id="CP012117">
    <property type="protein sequence ID" value="ANP26789.1"/>
    <property type="molecule type" value="Genomic_DNA"/>
</dbReference>
<sequence length="38" mass="3979">MNASAIALLVVSMLMLWGGLGAAIINLVRHPDLSAEDD</sequence>
<dbReference type="InterPro" id="IPR031596">
    <property type="entry name" value="MaAIMP_sms"/>
</dbReference>
<dbReference type="KEGG" id="dva:DAD186_02300"/>
<organism evidence="1 2">
    <name type="scientific">Dermabacter vaginalis</name>
    <dbReference type="NCBI Taxonomy" id="1630135"/>
    <lineage>
        <taxon>Bacteria</taxon>
        <taxon>Bacillati</taxon>
        <taxon>Actinomycetota</taxon>
        <taxon>Actinomycetes</taxon>
        <taxon>Micrococcales</taxon>
        <taxon>Dermabacteraceae</taxon>
        <taxon>Dermabacter</taxon>
    </lineage>
</organism>
<dbReference type="STRING" id="1630135.DAD186_02300"/>
<dbReference type="Pfam" id="PF16951">
    <property type="entry name" value="MaAIMP_sms"/>
    <property type="match status" value="1"/>
</dbReference>
<dbReference type="RefSeq" id="WP_065247150.1">
    <property type="nucleotide sequence ID" value="NZ_CP012117.1"/>
</dbReference>
<gene>
    <name evidence="1" type="ORF">DAD186_02300</name>
</gene>
<proteinExistence type="predicted"/>